<dbReference type="InterPro" id="IPR014729">
    <property type="entry name" value="Rossmann-like_a/b/a_fold"/>
</dbReference>
<keyword evidence="2 10" id="KW-0963">Cytoplasm</keyword>
<dbReference type="Proteomes" id="UP000268469">
    <property type="component" value="Unassembled WGS sequence"/>
</dbReference>
<dbReference type="EMBL" id="QNBE01000112">
    <property type="protein sequence ID" value="RKX69014.1"/>
    <property type="molecule type" value="Genomic_DNA"/>
</dbReference>
<comment type="function">
    <text evidence="10">Catalyzes the attachment of tyrosine to tRNA(Tyr) in a two-step reaction: tyrosine is first activated by ATP to form Tyr-AMP and then transferred to the acceptor end of tRNA(Tyr).</text>
</comment>
<dbReference type="PANTHER" id="PTHR11766:SF1">
    <property type="entry name" value="TYROSINE--TRNA LIGASE"/>
    <property type="match status" value="1"/>
</dbReference>
<evidence type="ECO:0000313" key="13">
    <source>
        <dbReference type="EMBL" id="RKX69014.1"/>
    </source>
</evidence>
<feature type="binding site" evidence="10">
    <location>
        <position position="228"/>
    </location>
    <ligand>
        <name>ATP</name>
        <dbReference type="ChEBI" id="CHEBI:30616"/>
    </ligand>
</feature>
<gene>
    <name evidence="10" type="primary">tyrS</name>
    <name evidence="13" type="ORF">DRP53_09410</name>
</gene>
<keyword evidence="4 10" id="KW-0547">Nucleotide-binding</keyword>
<evidence type="ECO:0000259" key="12">
    <source>
        <dbReference type="Pfam" id="PF22421"/>
    </source>
</evidence>
<dbReference type="GO" id="GO:0004831">
    <property type="term" value="F:tyrosine-tRNA ligase activity"/>
    <property type="evidence" value="ECO:0007669"/>
    <property type="project" value="UniProtKB-UniRule"/>
</dbReference>
<dbReference type="PRINTS" id="PR01040">
    <property type="entry name" value="TRNASYNTHTYR"/>
</dbReference>
<dbReference type="Pfam" id="PF22421">
    <property type="entry name" value="SYY_C-terminal"/>
    <property type="match status" value="1"/>
</dbReference>
<dbReference type="GO" id="GO:0003723">
    <property type="term" value="F:RNA binding"/>
    <property type="evidence" value="ECO:0007669"/>
    <property type="project" value="UniProtKB-KW"/>
</dbReference>
<evidence type="ECO:0000256" key="2">
    <source>
        <dbReference type="ARBA" id="ARBA00022490"/>
    </source>
</evidence>
<reference evidence="13 14" key="1">
    <citation type="submission" date="2018-06" db="EMBL/GenBank/DDBJ databases">
        <title>Extensive metabolic versatility and redundancy in microbially diverse, dynamic hydrothermal sediments.</title>
        <authorList>
            <person name="Dombrowski N."/>
            <person name="Teske A."/>
            <person name="Baker B.J."/>
        </authorList>
    </citation>
    <scope>NUCLEOTIDE SEQUENCE [LARGE SCALE GENOMIC DNA]</scope>
    <source>
        <strain evidence="13">B36_G15</strain>
    </source>
</reference>
<dbReference type="Pfam" id="PF00579">
    <property type="entry name" value="tRNA-synt_1b"/>
    <property type="match status" value="1"/>
</dbReference>
<dbReference type="HAMAP" id="MF_02007">
    <property type="entry name" value="Tyr_tRNA_synth_type2"/>
    <property type="match status" value="1"/>
</dbReference>
<accession>A0A660SDY7</accession>
<dbReference type="InterPro" id="IPR002307">
    <property type="entry name" value="Tyr-tRNA-ligase"/>
</dbReference>
<protein>
    <recommendedName>
        <fullName evidence="10">Tyrosine--tRNA ligase</fullName>
        <ecNumber evidence="10">6.1.1.1</ecNumber>
    </recommendedName>
    <alternativeName>
        <fullName evidence="10">Tyrosyl-tRNA synthetase</fullName>
        <shortName evidence="10">TyrRS</shortName>
    </alternativeName>
</protein>
<keyword evidence="6 11" id="KW-0694">RNA-binding</keyword>
<dbReference type="InterPro" id="IPR054608">
    <property type="entry name" value="SYY-like_C"/>
</dbReference>
<sequence length="396" mass="45292">MSPEEQLEHLKTGVAEIISEDELLAKLRKKRPLRIKLGIDPSSPDVHLGFSVVLRKLRQFQDLGHTAVLIIGDFTGLIGDPSGLNQMRPMLTKKEIKKNVATYRKQIFKILDPKRTDLLYNSGWLGKLTAYDLIDLGSRYTLARVIERDDFSNRIKKGVPVYMHEILYPLFQAYDSIVIKADVELGGTDQKFNLLVGRDLMREFKLEPQVVMMVPLLEGTDGKRKMSKSLGNVIGITDPPEEMFGKIMSIPDHLIYRYFELCTDLFPHRLQEIKELLADPRTNPRDVKFELAKTIVRMYHSAKKAVEAAEEFERVFAKKKLPKEIPIYKAKMEKVLIVDLLVDSGLLPSRSEAKRKLREGAVRVNGRKVGINYRLDVSRSPVVQVGKRKFVRIVRG</sequence>
<evidence type="ECO:0000256" key="4">
    <source>
        <dbReference type="ARBA" id="ARBA00022741"/>
    </source>
</evidence>
<feature type="short sequence motif" description="'KMSKS' region" evidence="10">
    <location>
        <begin position="225"/>
        <end position="229"/>
    </location>
</feature>
<feature type="domain" description="Tyrosine--tRNA ligase SYY-like C-terminal" evidence="12">
    <location>
        <begin position="321"/>
        <end position="370"/>
    </location>
</feature>
<comment type="caution">
    <text evidence="10">Lacks conserved residue(s) required for the propagation of feature annotation.</text>
</comment>
<dbReference type="SUPFAM" id="SSF52374">
    <property type="entry name" value="Nucleotidylyl transferase"/>
    <property type="match status" value="1"/>
</dbReference>
<dbReference type="CDD" id="cd00805">
    <property type="entry name" value="TyrRS_core"/>
    <property type="match status" value="1"/>
</dbReference>
<dbReference type="InterPro" id="IPR024108">
    <property type="entry name" value="Tyr-tRNA-ligase_bac_2"/>
</dbReference>
<dbReference type="EC" id="6.1.1.1" evidence="10"/>
<evidence type="ECO:0000256" key="7">
    <source>
        <dbReference type="ARBA" id="ARBA00022917"/>
    </source>
</evidence>
<comment type="subcellular location">
    <subcellularLocation>
        <location evidence="10">Cytoplasm</location>
    </subcellularLocation>
</comment>
<dbReference type="AlphaFoldDB" id="A0A660SDY7"/>
<evidence type="ECO:0000256" key="9">
    <source>
        <dbReference type="ARBA" id="ARBA00048248"/>
    </source>
</evidence>
<evidence type="ECO:0000256" key="8">
    <source>
        <dbReference type="ARBA" id="ARBA00023146"/>
    </source>
</evidence>
<proteinExistence type="inferred from homology"/>
<evidence type="ECO:0000256" key="1">
    <source>
        <dbReference type="ARBA" id="ARBA00011738"/>
    </source>
</evidence>
<dbReference type="InterPro" id="IPR024088">
    <property type="entry name" value="Tyr-tRNA-ligase_bac-type"/>
</dbReference>
<dbReference type="GO" id="GO:0006437">
    <property type="term" value="P:tyrosyl-tRNA aminoacylation"/>
    <property type="evidence" value="ECO:0007669"/>
    <property type="project" value="UniProtKB-UniRule"/>
</dbReference>
<keyword evidence="5 10" id="KW-0067">ATP-binding</keyword>
<dbReference type="CDD" id="cd00165">
    <property type="entry name" value="S4"/>
    <property type="match status" value="1"/>
</dbReference>
<evidence type="ECO:0000256" key="11">
    <source>
        <dbReference type="PROSITE-ProRule" id="PRU00182"/>
    </source>
</evidence>
<dbReference type="Gene3D" id="3.10.290.10">
    <property type="entry name" value="RNA-binding S4 domain"/>
    <property type="match status" value="1"/>
</dbReference>
<dbReference type="NCBIfam" id="TIGR00234">
    <property type="entry name" value="tyrS"/>
    <property type="match status" value="1"/>
</dbReference>
<keyword evidence="8 10" id="KW-0030">Aminoacyl-tRNA synthetase</keyword>
<evidence type="ECO:0000313" key="14">
    <source>
        <dbReference type="Proteomes" id="UP000268469"/>
    </source>
</evidence>
<dbReference type="InterPro" id="IPR002305">
    <property type="entry name" value="aa-tRNA-synth_Ic"/>
</dbReference>
<comment type="catalytic activity">
    <reaction evidence="9 10">
        <text>tRNA(Tyr) + L-tyrosine + ATP = L-tyrosyl-tRNA(Tyr) + AMP + diphosphate + H(+)</text>
        <dbReference type="Rhea" id="RHEA:10220"/>
        <dbReference type="Rhea" id="RHEA-COMP:9706"/>
        <dbReference type="Rhea" id="RHEA-COMP:9707"/>
        <dbReference type="ChEBI" id="CHEBI:15378"/>
        <dbReference type="ChEBI" id="CHEBI:30616"/>
        <dbReference type="ChEBI" id="CHEBI:33019"/>
        <dbReference type="ChEBI" id="CHEBI:58315"/>
        <dbReference type="ChEBI" id="CHEBI:78442"/>
        <dbReference type="ChEBI" id="CHEBI:78536"/>
        <dbReference type="ChEBI" id="CHEBI:456215"/>
        <dbReference type="EC" id="6.1.1.1"/>
    </reaction>
</comment>
<comment type="similarity">
    <text evidence="10">Belongs to the class-I aminoacyl-tRNA synthetase family. TyrS type 2 subfamily.</text>
</comment>
<dbReference type="Gene3D" id="3.40.50.620">
    <property type="entry name" value="HUPs"/>
    <property type="match status" value="1"/>
</dbReference>
<keyword evidence="7 10" id="KW-0648">Protein biosynthesis</keyword>
<keyword evidence="3 10" id="KW-0436">Ligase</keyword>
<dbReference type="Gene3D" id="1.10.240.10">
    <property type="entry name" value="Tyrosyl-Transfer RNA Synthetase"/>
    <property type="match status" value="1"/>
</dbReference>
<evidence type="ECO:0000256" key="5">
    <source>
        <dbReference type="ARBA" id="ARBA00022840"/>
    </source>
</evidence>
<dbReference type="FunFam" id="3.40.50.620:FF:000061">
    <property type="entry name" value="Tyrosine--tRNA ligase"/>
    <property type="match status" value="1"/>
</dbReference>
<comment type="subunit">
    <text evidence="1 10">Homodimer.</text>
</comment>
<evidence type="ECO:0000256" key="10">
    <source>
        <dbReference type="HAMAP-Rule" id="MF_02007"/>
    </source>
</evidence>
<evidence type="ECO:0000256" key="3">
    <source>
        <dbReference type="ARBA" id="ARBA00022598"/>
    </source>
</evidence>
<name>A0A660SDY7_UNCW3</name>
<dbReference type="GO" id="GO:0005524">
    <property type="term" value="F:ATP binding"/>
    <property type="evidence" value="ECO:0007669"/>
    <property type="project" value="UniProtKB-UniRule"/>
</dbReference>
<dbReference type="InterPro" id="IPR036986">
    <property type="entry name" value="S4_RNA-bd_sf"/>
</dbReference>
<evidence type="ECO:0000256" key="6">
    <source>
        <dbReference type="ARBA" id="ARBA00022884"/>
    </source>
</evidence>
<dbReference type="GO" id="GO:0005829">
    <property type="term" value="C:cytosol"/>
    <property type="evidence" value="ECO:0007669"/>
    <property type="project" value="TreeGrafter"/>
</dbReference>
<dbReference type="SUPFAM" id="SSF55174">
    <property type="entry name" value="Alpha-L RNA-binding motif"/>
    <property type="match status" value="1"/>
</dbReference>
<dbReference type="PROSITE" id="PS50889">
    <property type="entry name" value="S4"/>
    <property type="match status" value="1"/>
</dbReference>
<organism evidence="13 14">
    <name type="scientific">candidate division WOR-3 bacterium</name>
    <dbReference type="NCBI Taxonomy" id="2052148"/>
    <lineage>
        <taxon>Bacteria</taxon>
        <taxon>Bacteria division WOR-3</taxon>
    </lineage>
</organism>
<dbReference type="PANTHER" id="PTHR11766">
    <property type="entry name" value="TYROSYL-TRNA SYNTHETASE"/>
    <property type="match status" value="1"/>
</dbReference>
<comment type="caution">
    <text evidence="13">The sequence shown here is derived from an EMBL/GenBank/DDBJ whole genome shotgun (WGS) entry which is preliminary data.</text>
</comment>